<feature type="compositionally biased region" description="Polar residues" evidence="1">
    <location>
        <begin position="183"/>
        <end position="196"/>
    </location>
</feature>
<gene>
    <name evidence="3" type="ORF">CC78DRAFT_591044</name>
</gene>
<evidence type="ECO:0000259" key="2">
    <source>
        <dbReference type="Pfam" id="PF20233"/>
    </source>
</evidence>
<sequence>MANEERYSKWQPDPGRDNEQYCYDRIDKCYVYASGLRIPLHQVHPDTQTEPPPTSNASKDDTPESTASPVGSRERTFSDASNYSINSAISQLSLDSKPSSTTQSQYLEHNAQVENPSNPYPTWEGEGPGNSNAYGLSTLTAALATPNMESIGFSYTHTPITNAYTTSRRSSVGHSWHAPSYRQAGNTNSQTSNQEQPEIERNVDFGPSIANTDRELLKLKPDIAARARIKGTAGDAERLDPDFKIRKPGRDFFRKGLVFKVLWPELAGDTTHNITIATGIGVDERVYAKIRWFVVVREGDNCSTCLSIQTYGRRGVPDTKVKAHHAIIYTNECPEPEATELPKGSWEAPMGDPIKVHPNRPWEKLDPLSRVNFLKIYTVEHNVKVKDFGYVDQNDEWKLVTQFNKHWGIPGESYLPSAAKPANSTYYNNASSYSGVQASNQQGGEYLSSEPWEVSVTPNNMSRTPQQSPQDNLIYVSSHTHYGSGGRWSNLGDSMSAIPEYMPTGHQERKGKEKYGRNSHSGGRKHNNGSY</sequence>
<feature type="region of interest" description="Disordered" evidence="1">
    <location>
        <begin position="169"/>
        <end position="206"/>
    </location>
</feature>
<dbReference type="OrthoDB" id="3559580at2759"/>
<dbReference type="AlphaFoldDB" id="A0A9P4KFK1"/>
<feature type="compositionally biased region" description="Basic residues" evidence="1">
    <location>
        <begin position="522"/>
        <end position="531"/>
    </location>
</feature>
<protein>
    <recommendedName>
        <fullName evidence="2">DUF6590 domain-containing protein</fullName>
    </recommendedName>
</protein>
<proteinExistence type="predicted"/>
<comment type="caution">
    <text evidence="3">The sequence shown here is derived from an EMBL/GenBank/DDBJ whole genome shotgun (WGS) entry which is preliminary data.</text>
</comment>
<dbReference type="PANTHER" id="PTHR35391">
    <property type="entry name" value="C2H2-TYPE DOMAIN-CONTAINING PROTEIN-RELATED"/>
    <property type="match status" value="1"/>
</dbReference>
<feature type="region of interest" description="Disordered" evidence="1">
    <location>
        <begin position="43"/>
        <end position="79"/>
    </location>
</feature>
<reference evidence="4" key="1">
    <citation type="journal article" date="2020" name="Stud. Mycol.">
        <title>101 Dothideomycetes genomes: A test case for predicting lifestyles and emergence of pathogens.</title>
        <authorList>
            <person name="Haridas S."/>
            <person name="Albert R."/>
            <person name="Binder M."/>
            <person name="Bloem J."/>
            <person name="LaButti K."/>
            <person name="Salamov A."/>
            <person name="Andreopoulos B."/>
            <person name="Baker S."/>
            <person name="Barry K."/>
            <person name="Bills G."/>
            <person name="Bluhm B."/>
            <person name="Cannon C."/>
            <person name="Castanera R."/>
            <person name="Culley D."/>
            <person name="Daum C."/>
            <person name="Ezra D."/>
            <person name="Gonzalez J."/>
            <person name="Henrissat B."/>
            <person name="Kuo A."/>
            <person name="Liang C."/>
            <person name="Lipzen A."/>
            <person name="Lutzoni F."/>
            <person name="Magnuson J."/>
            <person name="Mondo S."/>
            <person name="Nolan M."/>
            <person name="Ohm R."/>
            <person name="Pangilinan J."/>
            <person name="Park H.-J."/>
            <person name="Ramirez L."/>
            <person name="Alfaro M."/>
            <person name="Sun H."/>
            <person name="Tritt A."/>
            <person name="Yoshinaga Y."/>
            <person name="Zwiers L.-H."/>
            <person name="Turgeon B."/>
            <person name="Goodwin S."/>
            <person name="Spatafora J."/>
            <person name="Crous P."/>
            <person name="Grigoriev I."/>
        </authorList>
    </citation>
    <scope>NUCLEOTIDE SEQUENCE [LARGE SCALE GENOMIC DNA]</scope>
    <source>
        <strain evidence="4">CBS 304.66</strain>
    </source>
</reference>
<feature type="region of interest" description="Disordered" evidence="1">
    <location>
        <begin position="498"/>
        <end position="531"/>
    </location>
</feature>
<evidence type="ECO:0000256" key="1">
    <source>
        <dbReference type="SAM" id="MobiDB-lite"/>
    </source>
</evidence>
<organism evidence="3 4">
    <name type="scientific">Lojkania enalia</name>
    <dbReference type="NCBI Taxonomy" id="147567"/>
    <lineage>
        <taxon>Eukaryota</taxon>
        <taxon>Fungi</taxon>
        <taxon>Dikarya</taxon>
        <taxon>Ascomycota</taxon>
        <taxon>Pezizomycotina</taxon>
        <taxon>Dothideomycetes</taxon>
        <taxon>Pleosporomycetidae</taxon>
        <taxon>Pleosporales</taxon>
        <taxon>Pleosporales incertae sedis</taxon>
        <taxon>Lojkania</taxon>
    </lineage>
</organism>
<feature type="domain" description="DUF6590" evidence="2">
    <location>
        <begin position="250"/>
        <end position="399"/>
    </location>
</feature>
<feature type="region of interest" description="Disordered" evidence="1">
    <location>
        <begin position="110"/>
        <end position="131"/>
    </location>
</feature>
<dbReference type="Pfam" id="PF20233">
    <property type="entry name" value="DUF6590"/>
    <property type="match status" value="1"/>
</dbReference>
<dbReference type="Proteomes" id="UP000800093">
    <property type="component" value="Unassembled WGS sequence"/>
</dbReference>
<accession>A0A9P4KFK1</accession>
<dbReference type="PANTHER" id="PTHR35391:SF5">
    <property type="entry name" value="DUF6590 DOMAIN-CONTAINING PROTEIN"/>
    <property type="match status" value="1"/>
</dbReference>
<dbReference type="InterPro" id="IPR046497">
    <property type="entry name" value="DUF6590"/>
</dbReference>
<evidence type="ECO:0000313" key="3">
    <source>
        <dbReference type="EMBL" id="KAF2267695.1"/>
    </source>
</evidence>
<name>A0A9P4KFK1_9PLEO</name>
<evidence type="ECO:0000313" key="4">
    <source>
        <dbReference type="Proteomes" id="UP000800093"/>
    </source>
</evidence>
<keyword evidence="4" id="KW-1185">Reference proteome</keyword>
<feature type="compositionally biased region" description="Basic and acidic residues" evidence="1">
    <location>
        <begin position="506"/>
        <end position="516"/>
    </location>
</feature>
<dbReference type="EMBL" id="ML986589">
    <property type="protein sequence ID" value="KAF2267695.1"/>
    <property type="molecule type" value="Genomic_DNA"/>
</dbReference>